<dbReference type="Gene3D" id="3.40.225.10">
    <property type="entry name" value="Class II aldolase/adducin N-terminal domain"/>
    <property type="match status" value="1"/>
</dbReference>
<organism evidence="1">
    <name type="scientific">marine metagenome</name>
    <dbReference type="NCBI Taxonomy" id="408172"/>
    <lineage>
        <taxon>unclassified sequences</taxon>
        <taxon>metagenomes</taxon>
        <taxon>ecological metagenomes</taxon>
    </lineage>
</organism>
<dbReference type="PANTHER" id="PTHR10672">
    <property type="entry name" value="ADDUCIN"/>
    <property type="match status" value="1"/>
</dbReference>
<protein>
    <recommendedName>
        <fullName evidence="2">Class II aldolase/adducin N-terminal domain-containing protein</fullName>
    </recommendedName>
</protein>
<dbReference type="PANTHER" id="PTHR10672:SF3">
    <property type="entry name" value="PROTEIN HU-LI TAI SHAO"/>
    <property type="match status" value="1"/>
</dbReference>
<evidence type="ECO:0008006" key="2">
    <source>
        <dbReference type="Google" id="ProtNLM"/>
    </source>
</evidence>
<dbReference type="AlphaFoldDB" id="A0A382C4P3"/>
<dbReference type="GO" id="GO:0051015">
    <property type="term" value="F:actin filament binding"/>
    <property type="evidence" value="ECO:0007669"/>
    <property type="project" value="TreeGrafter"/>
</dbReference>
<dbReference type="InterPro" id="IPR051017">
    <property type="entry name" value="Aldolase-II_Adducin_sf"/>
</dbReference>
<dbReference type="InterPro" id="IPR036409">
    <property type="entry name" value="Aldolase_II/adducin_N_sf"/>
</dbReference>
<sequence length="67" mass="7632">MATQDIRTIRNVQSLKGNVSTDEWNARVDLAACYRLVRSNGWNMNIFNHVSARVPGEPNYFLIKAHA</sequence>
<dbReference type="GO" id="GO:0005856">
    <property type="term" value="C:cytoskeleton"/>
    <property type="evidence" value="ECO:0007669"/>
    <property type="project" value="TreeGrafter"/>
</dbReference>
<accession>A0A382C4P3</accession>
<gene>
    <name evidence="1" type="ORF">METZ01_LOCUS173874</name>
</gene>
<feature type="non-terminal residue" evidence="1">
    <location>
        <position position="67"/>
    </location>
</feature>
<proteinExistence type="predicted"/>
<evidence type="ECO:0000313" key="1">
    <source>
        <dbReference type="EMBL" id="SVB21020.1"/>
    </source>
</evidence>
<reference evidence="1" key="1">
    <citation type="submission" date="2018-05" db="EMBL/GenBank/DDBJ databases">
        <authorList>
            <person name="Lanie J.A."/>
            <person name="Ng W.-L."/>
            <person name="Kazmierczak K.M."/>
            <person name="Andrzejewski T.M."/>
            <person name="Davidsen T.M."/>
            <person name="Wayne K.J."/>
            <person name="Tettelin H."/>
            <person name="Glass J.I."/>
            <person name="Rusch D."/>
            <person name="Podicherti R."/>
            <person name="Tsui H.-C.T."/>
            <person name="Winkler M.E."/>
        </authorList>
    </citation>
    <scope>NUCLEOTIDE SEQUENCE</scope>
</reference>
<name>A0A382C4P3_9ZZZZ</name>
<dbReference type="SUPFAM" id="SSF53639">
    <property type="entry name" value="AraD/HMP-PK domain-like"/>
    <property type="match status" value="1"/>
</dbReference>
<dbReference type="EMBL" id="UINC01032790">
    <property type="protein sequence ID" value="SVB21020.1"/>
    <property type="molecule type" value="Genomic_DNA"/>
</dbReference>